<reference evidence="2 3" key="1">
    <citation type="submission" date="2019-12" db="EMBL/GenBank/DDBJ databases">
        <title>Chromosome-level assembly of the Caenorhabditis remanei genome.</title>
        <authorList>
            <person name="Teterina A.A."/>
            <person name="Willis J.H."/>
            <person name="Phillips P.C."/>
        </authorList>
    </citation>
    <scope>NUCLEOTIDE SEQUENCE [LARGE SCALE GENOMIC DNA]</scope>
    <source>
        <strain evidence="2 3">PX506</strain>
        <tissue evidence="2">Whole organism</tissue>
    </source>
</reference>
<feature type="compositionally biased region" description="Polar residues" evidence="1">
    <location>
        <begin position="42"/>
        <end position="61"/>
    </location>
</feature>
<evidence type="ECO:0000256" key="1">
    <source>
        <dbReference type="SAM" id="MobiDB-lite"/>
    </source>
</evidence>
<evidence type="ECO:0000313" key="3">
    <source>
        <dbReference type="Proteomes" id="UP000483820"/>
    </source>
</evidence>
<name>A0A6A5FXK8_CAERE</name>
<evidence type="ECO:0000313" key="2">
    <source>
        <dbReference type="EMBL" id="KAF1747141.1"/>
    </source>
</evidence>
<feature type="region of interest" description="Disordered" evidence="1">
    <location>
        <begin position="41"/>
        <end position="61"/>
    </location>
</feature>
<gene>
    <name evidence="2" type="ORF">GCK72_023601</name>
</gene>
<dbReference type="AlphaFoldDB" id="A0A6A5FXK8"/>
<dbReference type="EMBL" id="WUAV01000006">
    <property type="protein sequence ID" value="KAF1747141.1"/>
    <property type="molecule type" value="Genomic_DNA"/>
</dbReference>
<proteinExistence type="predicted"/>
<dbReference type="Proteomes" id="UP000483820">
    <property type="component" value="Chromosome X"/>
</dbReference>
<dbReference type="GeneID" id="9803388"/>
<dbReference type="RefSeq" id="XP_003109581.2">
    <property type="nucleotide sequence ID" value="XM_003109533.2"/>
</dbReference>
<sequence>MFGYVVVNEQNSIVFLDGNDDFKLNFQNLIHSEITSRKSEVDSASSGVGSSTCTEDPESSSMSFKKSLTNVVFDSSEISHILLPLILLYRSTSEKTKDPIDQMSSPYGTISISKFYHNYLVLVFAKDDRKRLEVSQTIEHTIATLFGPLIAFCHTDLTTVKKPKEHLAAALTRKLVFSPRSYIDIRRKIFYSEKIAKLKDTFQKISSQLNVFVGNNRCLLLCHDDIIATYNSVEGTDNVLKGLNTNDLLNIVSNTPKCDATNRIEQFWLRSTTGLIPYYVNVISATVFKNMTLVCLVESSENTLIRYLYLFSKQLDQLRISQDLNKDLKEVRKTINDIHILLLNRKPLPDTYCAAFMRNPMRASSFFKSIWNQIESEVLHINRDSVTPKPRSESRFSISSWRSALSAMSMNSSVFTRITMNEQSMTQKMDILLSYGKKQINSLIQELCSISIVNARISTLPLFNQCLEKTVKPNTVKTVESLDIGTRDQEDKLSKFLKPSEFFLEMYAYRIQFDDVQTEITYISEEYKTDVNWIRQLKSANRFSCDYIGNSGEKYMIYHFAHPPANHKGLSPEGRSSIKMTAVFPEFMNKNLADKQAMKLLECVLKYLK</sequence>
<dbReference type="KEGG" id="crq:GCK72_023601"/>
<protein>
    <submittedName>
        <fullName evidence="2">Uncharacterized protein</fullName>
    </submittedName>
</protein>
<dbReference type="CTD" id="9803388"/>
<organism evidence="2 3">
    <name type="scientific">Caenorhabditis remanei</name>
    <name type="common">Caenorhabditis vulgaris</name>
    <dbReference type="NCBI Taxonomy" id="31234"/>
    <lineage>
        <taxon>Eukaryota</taxon>
        <taxon>Metazoa</taxon>
        <taxon>Ecdysozoa</taxon>
        <taxon>Nematoda</taxon>
        <taxon>Chromadorea</taxon>
        <taxon>Rhabditida</taxon>
        <taxon>Rhabditina</taxon>
        <taxon>Rhabditomorpha</taxon>
        <taxon>Rhabditoidea</taxon>
        <taxon>Rhabditidae</taxon>
        <taxon>Peloderinae</taxon>
        <taxon>Caenorhabditis</taxon>
    </lineage>
</organism>
<dbReference type="GO" id="GO:0007369">
    <property type="term" value="P:gastrulation"/>
    <property type="evidence" value="ECO:0007669"/>
    <property type="project" value="EnsemblMetazoa"/>
</dbReference>
<comment type="caution">
    <text evidence="2">The sequence shown here is derived from an EMBL/GenBank/DDBJ whole genome shotgun (WGS) entry which is preliminary data.</text>
</comment>
<accession>A0A6A5FXK8</accession>
<dbReference type="GO" id="GO:0044841">
    <property type="term" value="C:gut granule membrane"/>
    <property type="evidence" value="ECO:0007669"/>
    <property type="project" value="EnsemblMetazoa"/>
</dbReference>